<dbReference type="SMART" id="SM00862">
    <property type="entry name" value="Trans_reg_C"/>
    <property type="match status" value="1"/>
</dbReference>
<dbReference type="Pfam" id="PF00486">
    <property type="entry name" value="Trans_reg_C"/>
    <property type="match status" value="1"/>
</dbReference>
<dbReference type="InterPro" id="IPR001867">
    <property type="entry name" value="OmpR/PhoB-type_DNA-bd"/>
</dbReference>
<evidence type="ECO:0000256" key="3">
    <source>
        <dbReference type="ARBA" id="ARBA00023125"/>
    </source>
</evidence>
<dbReference type="InterPro" id="IPR011990">
    <property type="entry name" value="TPR-like_helical_dom_sf"/>
</dbReference>
<evidence type="ECO:0000313" key="10">
    <source>
        <dbReference type="Proteomes" id="UP000619788"/>
    </source>
</evidence>
<feature type="compositionally biased region" description="Low complexity" evidence="7">
    <location>
        <begin position="263"/>
        <end position="275"/>
    </location>
</feature>
<evidence type="ECO:0000256" key="5">
    <source>
        <dbReference type="PROSITE-ProRule" id="PRU00339"/>
    </source>
</evidence>
<feature type="repeat" description="TPR" evidence="5">
    <location>
        <begin position="750"/>
        <end position="783"/>
    </location>
</feature>
<feature type="region of interest" description="Disordered" evidence="7">
    <location>
        <begin position="262"/>
        <end position="298"/>
    </location>
</feature>
<evidence type="ECO:0000256" key="4">
    <source>
        <dbReference type="ARBA" id="ARBA00023163"/>
    </source>
</evidence>
<dbReference type="InterPro" id="IPR027417">
    <property type="entry name" value="P-loop_NTPase"/>
</dbReference>
<dbReference type="InterPro" id="IPR019734">
    <property type="entry name" value="TPR_rpt"/>
</dbReference>
<evidence type="ECO:0000259" key="8">
    <source>
        <dbReference type="PROSITE" id="PS51755"/>
    </source>
</evidence>
<dbReference type="GO" id="GO:0006355">
    <property type="term" value="P:regulation of DNA-templated transcription"/>
    <property type="evidence" value="ECO:0007669"/>
    <property type="project" value="InterPro"/>
</dbReference>
<dbReference type="SMART" id="SM01043">
    <property type="entry name" value="BTAD"/>
    <property type="match status" value="1"/>
</dbReference>
<dbReference type="InterPro" id="IPR005158">
    <property type="entry name" value="BTAD"/>
</dbReference>
<evidence type="ECO:0000256" key="7">
    <source>
        <dbReference type="SAM" id="MobiDB-lite"/>
    </source>
</evidence>
<dbReference type="PROSITE" id="PS51755">
    <property type="entry name" value="OMPR_PHOB"/>
    <property type="match status" value="1"/>
</dbReference>
<dbReference type="Pfam" id="PF13191">
    <property type="entry name" value="AAA_16"/>
    <property type="match status" value="1"/>
</dbReference>
<evidence type="ECO:0000256" key="2">
    <source>
        <dbReference type="ARBA" id="ARBA00023015"/>
    </source>
</evidence>
<dbReference type="SUPFAM" id="SSF48452">
    <property type="entry name" value="TPR-like"/>
    <property type="match status" value="2"/>
</dbReference>
<protein>
    <submittedName>
        <fullName evidence="9">SARP family transcriptional regulator</fullName>
    </submittedName>
</protein>
<dbReference type="PROSITE" id="PS50005">
    <property type="entry name" value="TPR"/>
    <property type="match status" value="1"/>
</dbReference>
<evidence type="ECO:0000256" key="1">
    <source>
        <dbReference type="ARBA" id="ARBA00005820"/>
    </source>
</evidence>
<dbReference type="GO" id="GO:0003677">
    <property type="term" value="F:DNA binding"/>
    <property type="evidence" value="ECO:0007669"/>
    <property type="project" value="UniProtKB-UniRule"/>
</dbReference>
<name>A0A8J3WM36_9ACTN</name>
<reference evidence="9 10" key="1">
    <citation type="submission" date="2021-01" db="EMBL/GenBank/DDBJ databases">
        <title>Whole genome shotgun sequence of Planobispora siamensis NBRC 107568.</title>
        <authorList>
            <person name="Komaki H."/>
            <person name="Tamura T."/>
        </authorList>
    </citation>
    <scope>NUCLEOTIDE SEQUENCE [LARGE SCALE GENOMIC DNA]</scope>
    <source>
        <strain evidence="9 10">NBRC 107568</strain>
    </source>
</reference>
<dbReference type="CDD" id="cd15831">
    <property type="entry name" value="BTAD"/>
    <property type="match status" value="1"/>
</dbReference>
<dbReference type="InterPro" id="IPR041664">
    <property type="entry name" value="AAA_16"/>
</dbReference>
<dbReference type="InterPro" id="IPR016032">
    <property type="entry name" value="Sig_transdc_resp-reg_C-effctor"/>
</dbReference>
<comment type="similarity">
    <text evidence="1">Belongs to the AfsR/DnrI/RedD regulatory family.</text>
</comment>
<proteinExistence type="inferred from homology"/>
<dbReference type="PANTHER" id="PTHR35807:SF1">
    <property type="entry name" value="TRANSCRIPTIONAL REGULATOR REDD"/>
    <property type="match status" value="1"/>
</dbReference>
<dbReference type="Pfam" id="PF03704">
    <property type="entry name" value="BTAD"/>
    <property type="match status" value="1"/>
</dbReference>
<dbReference type="SUPFAM" id="SSF52540">
    <property type="entry name" value="P-loop containing nucleoside triphosphate hydrolases"/>
    <property type="match status" value="1"/>
</dbReference>
<keyword evidence="2" id="KW-0805">Transcription regulation</keyword>
<feature type="DNA-binding region" description="OmpR/PhoB-type" evidence="6">
    <location>
        <begin position="7"/>
        <end position="111"/>
    </location>
</feature>
<dbReference type="InterPro" id="IPR036388">
    <property type="entry name" value="WH-like_DNA-bd_sf"/>
</dbReference>
<dbReference type="InterPro" id="IPR051677">
    <property type="entry name" value="AfsR-DnrI-RedD_regulator"/>
</dbReference>
<dbReference type="AlphaFoldDB" id="A0A8J3WM36"/>
<accession>A0A8J3WM36</accession>
<sequence length="973" mass="106045">MDISDALRVTAIRGRYVRFSILGNLAVRRTDGDAVPLARLKHRQLLALLLLRAGTPVSADDLTKALWDGSPPASAGQNLKTYVHTLRKLLSPGEPRSTPIETRGSGYLLAVRPDELDLLVFRDLVRRGRQATRTDDGEAACNHFENALDLWRGEALQDARGTLLLDEAANRLCEERLEVVEELSELQFGMGRHVEAVSRLRTEADAHPLRERLWERLMLGLHLSGDRNAALRAYQRLRKALVAETGLEPCEAIQELHQRILTSGSPAPDPSASGSTVPDPAGSSSPGGAVPPRQLPRDLTGFVGRTEELVRLRSLLAPSDGGRPHHVVAITGAPGSGKSALAVRAAHAVAGAFPDGQLYANLHGATPGIRRLDPLDVLGRFLRDLGTPPQAVPDDLDQAAAMWRSHLDGRRILVVLDDAANMAQIRPLLSVPEGNAILATSRENFALVDDCVRVRIGRMHRAEASAMFAKLVGAERAAVDGEATGRLIDLCGRLPLAVGVAGARLANRPGWTVADLVERLEDEGRRLRELEVGDVAVRSSLAVSYDLLSGGASLDRTAARALCLIGLLEVADVTPYVVAAMLDGPADLAERALERLVDAHLAECDEPGRYRLHDLVRLFARERAAIEQADEQAVALARVLDLYAATARHAAELSGYPRTPFPSIDPAVSPVPLTSDEQARIWWEREQVNLLSASSQGMSAADERVVRRGAALAIGIYWNLLYGGYGSHILSTSRRALEAAERLKDPHIAVNAYNHIGVAFSLKDDFRQALVHFERQLSIARETSDMHAQQRALGSIAKMHFELGDYETAIDYARAQQTLAKEIGYAGGEYYALTVIGEAHHRLGRLDEAMTILEQALDQVRGQGDTYYETAFLNHLGLVSLDMENPELAMTYLTDALALARKVKLVIAEPHLFLALARATRLLGEFDQAALYVVRSLETARAVENRDLERQALEEERAVLAAREATAVDLRPG</sequence>
<keyword evidence="3 6" id="KW-0238">DNA-binding</keyword>
<dbReference type="SMART" id="SM00028">
    <property type="entry name" value="TPR"/>
    <property type="match status" value="6"/>
</dbReference>
<evidence type="ECO:0000313" key="9">
    <source>
        <dbReference type="EMBL" id="GIH94518.1"/>
    </source>
</evidence>
<dbReference type="SMART" id="SM00382">
    <property type="entry name" value="AAA"/>
    <property type="match status" value="1"/>
</dbReference>
<dbReference type="Gene3D" id="3.40.50.300">
    <property type="entry name" value="P-loop containing nucleotide triphosphate hydrolases"/>
    <property type="match status" value="1"/>
</dbReference>
<organism evidence="9 10">
    <name type="scientific">Planobispora siamensis</name>
    <dbReference type="NCBI Taxonomy" id="936338"/>
    <lineage>
        <taxon>Bacteria</taxon>
        <taxon>Bacillati</taxon>
        <taxon>Actinomycetota</taxon>
        <taxon>Actinomycetes</taxon>
        <taxon>Streptosporangiales</taxon>
        <taxon>Streptosporangiaceae</taxon>
        <taxon>Planobispora</taxon>
    </lineage>
</organism>
<dbReference type="Proteomes" id="UP000619788">
    <property type="component" value="Unassembled WGS sequence"/>
</dbReference>
<keyword evidence="5" id="KW-0802">TPR repeat</keyword>
<comment type="caution">
    <text evidence="9">The sequence shown here is derived from an EMBL/GenBank/DDBJ whole genome shotgun (WGS) entry which is preliminary data.</text>
</comment>
<dbReference type="PANTHER" id="PTHR35807">
    <property type="entry name" value="TRANSCRIPTIONAL REGULATOR REDD-RELATED"/>
    <property type="match status" value="1"/>
</dbReference>
<dbReference type="Gene3D" id="1.25.40.10">
    <property type="entry name" value="Tetratricopeptide repeat domain"/>
    <property type="match status" value="3"/>
</dbReference>
<dbReference type="Pfam" id="PF13176">
    <property type="entry name" value="TPR_7"/>
    <property type="match status" value="1"/>
</dbReference>
<keyword evidence="4" id="KW-0804">Transcription</keyword>
<feature type="domain" description="OmpR/PhoB-type" evidence="8">
    <location>
        <begin position="7"/>
        <end position="111"/>
    </location>
</feature>
<dbReference type="Gene3D" id="1.10.10.10">
    <property type="entry name" value="Winged helix-like DNA-binding domain superfamily/Winged helix DNA-binding domain"/>
    <property type="match status" value="1"/>
</dbReference>
<gene>
    <name evidence="9" type="ORF">Psi01_51480</name>
</gene>
<keyword evidence="10" id="KW-1185">Reference proteome</keyword>
<dbReference type="PRINTS" id="PR00364">
    <property type="entry name" value="DISEASERSIST"/>
</dbReference>
<evidence type="ECO:0000256" key="6">
    <source>
        <dbReference type="PROSITE-ProRule" id="PRU01091"/>
    </source>
</evidence>
<dbReference type="SUPFAM" id="SSF46894">
    <property type="entry name" value="C-terminal effector domain of the bipartite response regulators"/>
    <property type="match status" value="1"/>
</dbReference>
<dbReference type="InterPro" id="IPR003593">
    <property type="entry name" value="AAA+_ATPase"/>
</dbReference>
<dbReference type="GO" id="GO:0000160">
    <property type="term" value="P:phosphorelay signal transduction system"/>
    <property type="evidence" value="ECO:0007669"/>
    <property type="project" value="InterPro"/>
</dbReference>
<dbReference type="EMBL" id="BOOJ01000043">
    <property type="protein sequence ID" value="GIH94518.1"/>
    <property type="molecule type" value="Genomic_DNA"/>
</dbReference>